<keyword evidence="14" id="KW-1185">Reference proteome</keyword>
<keyword evidence="1" id="KW-1003">Cell membrane</keyword>
<dbReference type="InterPro" id="IPR036950">
    <property type="entry name" value="PBP_transglycosylase"/>
</dbReference>
<evidence type="ECO:0000256" key="11">
    <source>
        <dbReference type="SAM" id="Phobius"/>
    </source>
</evidence>
<accession>A0A1I7KMF4</accession>
<name>A0A1I7KMF4_9BACT</name>
<gene>
    <name evidence="13" type="ORF">SAMN04487941_3892</name>
</gene>
<dbReference type="STRING" id="388950.GCA_001611675_02730"/>
<organism evidence="13 14">
    <name type="scientific">Pontibacter akesuensis</name>
    <dbReference type="NCBI Taxonomy" id="388950"/>
    <lineage>
        <taxon>Bacteria</taxon>
        <taxon>Pseudomonadati</taxon>
        <taxon>Bacteroidota</taxon>
        <taxon>Cytophagia</taxon>
        <taxon>Cytophagales</taxon>
        <taxon>Hymenobacteraceae</taxon>
        <taxon>Pontibacter</taxon>
    </lineage>
</organism>
<dbReference type="InterPro" id="IPR001264">
    <property type="entry name" value="Glyco_trans_51"/>
</dbReference>
<dbReference type="GO" id="GO:0016020">
    <property type="term" value="C:membrane"/>
    <property type="evidence" value="ECO:0007669"/>
    <property type="project" value="InterPro"/>
</dbReference>
<protein>
    <submittedName>
        <fullName evidence="13">Transglycosylase</fullName>
    </submittedName>
</protein>
<keyword evidence="9 11" id="KW-0472">Membrane</keyword>
<dbReference type="PANTHER" id="PTHR30400:SF0">
    <property type="entry name" value="BIOSYNTHETIC PEPTIDOGLYCAN TRANSGLYCOSYLASE"/>
    <property type="match status" value="1"/>
</dbReference>
<evidence type="ECO:0000256" key="1">
    <source>
        <dbReference type="ARBA" id="ARBA00022475"/>
    </source>
</evidence>
<dbReference type="EMBL" id="FPCA01000006">
    <property type="protein sequence ID" value="SFU98591.1"/>
    <property type="molecule type" value="Genomic_DNA"/>
</dbReference>
<keyword evidence="6" id="KW-0133">Cell shape</keyword>
<evidence type="ECO:0000256" key="2">
    <source>
        <dbReference type="ARBA" id="ARBA00022519"/>
    </source>
</evidence>
<keyword evidence="4" id="KW-0808">Transferase</keyword>
<proteinExistence type="predicted"/>
<feature type="domain" description="Glycosyl transferase family 51" evidence="12">
    <location>
        <begin position="438"/>
        <end position="589"/>
    </location>
</feature>
<dbReference type="GO" id="GO:0071555">
    <property type="term" value="P:cell wall organization"/>
    <property type="evidence" value="ECO:0007669"/>
    <property type="project" value="UniProtKB-KW"/>
</dbReference>
<reference evidence="14" key="1">
    <citation type="submission" date="2016-10" db="EMBL/GenBank/DDBJ databases">
        <authorList>
            <person name="Varghese N."/>
        </authorList>
    </citation>
    <scope>NUCLEOTIDE SEQUENCE [LARGE SCALE GENOMIC DNA]</scope>
    <source>
        <strain evidence="14">DSM 18820</strain>
    </source>
</reference>
<keyword evidence="5 11" id="KW-0812">Transmembrane</keyword>
<keyword evidence="3" id="KW-0328">Glycosyltransferase</keyword>
<evidence type="ECO:0000256" key="4">
    <source>
        <dbReference type="ARBA" id="ARBA00022679"/>
    </source>
</evidence>
<keyword evidence="10" id="KW-0961">Cell wall biogenesis/degradation</keyword>
<dbReference type="SUPFAM" id="SSF53955">
    <property type="entry name" value="Lysozyme-like"/>
    <property type="match status" value="1"/>
</dbReference>
<dbReference type="AlphaFoldDB" id="A0A1I7KMF4"/>
<evidence type="ECO:0000313" key="14">
    <source>
        <dbReference type="Proteomes" id="UP000182491"/>
    </source>
</evidence>
<dbReference type="Proteomes" id="UP000182491">
    <property type="component" value="Unassembled WGS sequence"/>
</dbReference>
<evidence type="ECO:0000256" key="6">
    <source>
        <dbReference type="ARBA" id="ARBA00022960"/>
    </source>
</evidence>
<dbReference type="GO" id="GO:0009274">
    <property type="term" value="C:peptidoglycan-based cell wall"/>
    <property type="evidence" value="ECO:0007669"/>
    <property type="project" value="InterPro"/>
</dbReference>
<sequence length="666" mass="75417">MDQRLKKRILIGVGGVLAFFLLLIVLLFVFRSRVLSYTIDRVIAKVENKYPADLNIGNAEFADWNSVVLSDISFVPHGLDTLFTTDSVHASVSVRSIFKGRIVFKRLDVTNGYLTAVKNGDVTNFGFLLKDDTKTEEQPKDTATTGRNYGQLLNRLIETAFDNVPDKVDFKNLNASYTSPNRTIVVRMPYMRMDDGDIASEVYVRADSLENRLRLHGTIDPGDYRIATSLYAADTMGIRLPYVKKKFDAQVAFDTLHLSLDNKKFRDGMLTVSGNAMVDNLVLNHPKLADEDIQVGESAVDYVVTLGPNLYVIDSLTEVRVNKARANLFASYQTIDTTKIIDLKVTTKQVPANDFFSSLPTGLFENLEGIQANGWLQYDLDFHVNMDSLSQVVFNSDLDASEDFKITQWGNTNLQKINGSFTHTVYEYGKPVRTFTVGPANGFYSPINQISPYLRNAILTAEDALFYSHNGFHEEAFRQAIIKNLEEGEFARGGSTISMQLVKNVFLSRKKTVARKVEEAIIVWLMENLDLVSKNRMFEVYLNIIEWGPDVYGAKDASRFYFGKQPSELNLAEAIFLTSIIPSPKRYRSSFDSYGNLRNYKAGYYRMIGGMMRRRGLISQEEYENLYPNVQLYGRARDLVVTAQDTSAVEEDTTRYELETIDLLDF</sequence>
<evidence type="ECO:0000256" key="8">
    <source>
        <dbReference type="ARBA" id="ARBA00022989"/>
    </source>
</evidence>
<dbReference type="GO" id="GO:0008360">
    <property type="term" value="P:regulation of cell shape"/>
    <property type="evidence" value="ECO:0007669"/>
    <property type="project" value="UniProtKB-KW"/>
</dbReference>
<evidence type="ECO:0000259" key="12">
    <source>
        <dbReference type="Pfam" id="PF00912"/>
    </source>
</evidence>
<evidence type="ECO:0000256" key="5">
    <source>
        <dbReference type="ARBA" id="ARBA00022692"/>
    </source>
</evidence>
<dbReference type="Pfam" id="PF00912">
    <property type="entry name" value="Transgly"/>
    <property type="match status" value="1"/>
</dbReference>
<evidence type="ECO:0000256" key="9">
    <source>
        <dbReference type="ARBA" id="ARBA00023136"/>
    </source>
</evidence>
<dbReference type="Gene3D" id="1.10.3810.10">
    <property type="entry name" value="Biosynthetic peptidoglycan transglycosylase-like"/>
    <property type="match status" value="1"/>
</dbReference>
<dbReference type="GO" id="GO:0009252">
    <property type="term" value="P:peptidoglycan biosynthetic process"/>
    <property type="evidence" value="ECO:0007669"/>
    <property type="project" value="UniProtKB-KW"/>
</dbReference>
<feature type="transmembrane region" description="Helical" evidence="11">
    <location>
        <begin position="9"/>
        <end position="30"/>
    </location>
</feature>
<dbReference type="InterPro" id="IPR011812">
    <property type="entry name" value="Pep_trsgly"/>
</dbReference>
<dbReference type="GO" id="GO:0016763">
    <property type="term" value="F:pentosyltransferase activity"/>
    <property type="evidence" value="ECO:0007669"/>
    <property type="project" value="InterPro"/>
</dbReference>
<keyword evidence="2" id="KW-0997">Cell inner membrane</keyword>
<keyword evidence="7" id="KW-0573">Peptidoglycan synthesis</keyword>
<evidence type="ECO:0000313" key="13">
    <source>
        <dbReference type="EMBL" id="SFU98591.1"/>
    </source>
</evidence>
<keyword evidence="8 11" id="KW-1133">Transmembrane helix</keyword>
<dbReference type="PANTHER" id="PTHR30400">
    <property type="entry name" value="MONOFUNCTIONAL BIOSYNTHETIC PEPTIDOGLYCAN TRANSGLYCOSYLASE"/>
    <property type="match status" value="1"/>
</dbReference>
<dbReference type="InterPro" id="IPR023346">
    <property type="entry name" value="Lysozyme-like_dom_sf"/>
</dbReference>
<evidence type="ECO:0000256" key="3">
    <source>
        <dbReference type="ARBA" id="ARBA00022676"/>
    </source>
</evidence>
<evidence type="ECO:0000256" key="7">
    <source>
        <dbReference type="ARBA" id="ARBA00022984"/>
    </source>
</evidence>
<evidence type="ECO:0000256" key="10">
    <source>
        <dbReference type="ARBA" id="ARBA00023316"/>
    </source>
</evidence>